<accession>A0A371EIG4</accession>
<keyword evidence="2" id="KW-1185">Reference proteome</keyword>
<feature type="non-terminal residue" evidence="1">
    <location>
        <position position="1"/>
    </location>
</feature>
<dbReference type="EMBL" id="QJKJ01013732">
    <property type="protein sequence ID" value="RDX65796.1"/>
    <property type="molecule type" value="Genomic_DNA"/>
</dbReference>
<organism evidence="1 2">
    <name type="scientific">Mucuna pruriens</name>
    <name type="common">Velvet bean</name>
    <name type="synonym">Dolichos pruriens</name>
    <dbReference type="NCBI Taxonomy" id="157652"/>
    <lineage>
        <taxon>Eukaryota</taxon>
        <taxon>Viridiplantae</taxon>
        <taxon>Streptophyta</taxon>
        <taxon>Embryophyta</taxon>
        <taxon>Tracheophyta</taxon>
        <taxon>Spermatophyta</taxon>
        <taxon>Magnoliopsida</taxon>
        <taxon>eudicotyledons</taxon>
        <taxon>Gunneridae</taxon>
        <taxon>Pentapetalae</taxon>
        <taxon>rosids</taxon>
        <taxon>fabids</taxon>
        <taxon>Fabales</taxon>
        <taxon>Fabaceae</taxon>
        <taxon>Papilionoideae</taxon>
        <taxon>50 kb inversion clade</taxon>
        <taxon>NPAAA clade</taxon>
        <taxon>indigoferoid/millettioid clade</taxon>
        <taxon>Phaseoleae</taxon>
        <taxon>Mucuna</taxon>
    </lineage>
</organism>
<reference evidence="1" key="1">
    <citation type="submission" date="2018-05" db="EMBL/GenBank/DDBJ databases">
        <title>Draft genome of Mucuna pruriens seed.</title>
        <authorList>
            <person name="Nnadi N.E."/>
            <person name="Vos R."/>
            <person name="Hasami M.H."/>
            <person name="Devisetty U.K."/>
            <person name="Aguiy J.C."/>
        </authorList>
    </citation>
    <scope>NUCLEOTIDE SEQUENCE [LARGE SCALE GENOMIC DNA]</scope>
    <source>
        <strain evidence="1">JCA_2017</strain>
    </source>
</reference>
<comment type="caution">
    <text evidence="1">The sequence shown here is derived from an EMBL/GenBank/DDBJ whole genome shotgun (WGS) entry which is preliminary data.</text>
</comment>
<protein>
    <submittedName>
        <fullName evidence="1">Uncharacterized protein</fullName>
    </submittedName>
</protein>
<evidence type="ECO:0000313" key="1">
    <source>
        <dbReference type="EMBL" id="RDX65796.1"/>
    </source>
</evidence>
<name>A0A371EIG4_MUCPR</name>
<proteinExistence type="predicted"/>
<dbReference type="Proteomes" id="UP000257109">
    <property type="component" value="Unassembled WGS sequence"/>
</dbReference>
<sequence length="355" mass="38807">MDRSIIDVASGGALMDKMPIVARHLISNMASNTQQFGIRGAAPSRMVNEIGVIDKLRLENQLIKLTSLVRQLAVGQHQPSIAARVCGICTSMEHPIDMCPTLQETESNHPEVVGSIGGYQYGKQSYQSLPYDKIKIWPEHASKSKQLSAESEIPTAIVLTAVTTESATTRGLDEAVGDKQLGVSTYYELQQHQNLDATIQDLKTQVGQLANTVSQLQSVGSRNLPSQTIPNLTRNANVLKGGNQYSTPGCHKADPDVCKILEGFVHAQEEKDERRGGIGRLLPDHSRYLQRSAETPKFSLSHAPLVNLTNRSIVQPLGVLEDVLVQVNELIFPTDFYVLEVEDETFGKGSTLILG</sequence>
<gene>
    <name evidence="1" type="ORF">CR513_55512</name>
</gene>
<evidence type="ECO:0000313" key="2">
    <source>
        <dbReference type="Proteomes" id="UP000257109"/>
    </source>
</evidence>
<dbReference type="AlphaFoldDB" id="A0A371EIG4"/>